<accession>A0A0G4K7K0</accession>
<dbReference type="Pfam" id="PF03724">
    <property type="entry name" value="META"/>
    <property type="match status" value="1"/>
</dbReference>
<dbReference type="Gene3D" id="2.40.128.270">
    <property type="match status" value="1"/>
</dbReference>
<proteinExistence type="predicted"/>
<dbReference type="InterPro" id="IPR053147">
    <property type="entry name" value="Hsp_HslJ-like"/>
</dbReference>
<evidence type="ECO:0000256" key="1">
    <source>
        <dbReference type="SAM" id="SignalP"/>
    </source>
</evidence>
<feature type="domain" description="DUF306" evidence="2">
    <location>
        <begin position="49"/>
        <end position="127"/>
    </location>
</feature>
<organism evidence="3 4">
    <name type="scientific">Brachyspira suanatina</name>
    <dbReference type="NCBI Taxonomy" id="381802"/>
    <lineage>
        <taxon>Bacteria</taxon>
        <taxon>Pseudomonadati</taxon>
        <taxon>Spirochaetota</taxon>
        <taxon>Spirochaetia</taxon>
        <taxon>Brachyspirales</taxon>
        <taxon>Brachyspiraceae</taxon>
        <taxon>Brachyspira</taxon>
    </lineage>
</organism>
<sequence length="134" mass="15164">MKYIVHILIAALFIFSCSTAKVTHIEEPKNDSLFGRKFKLVSIYPDMDITIEFTPDTIYGFSAVNNYSSSYTIDGDIFNILSISMTKKSGTSDKIAAEIEYLNMLQNATSYKINGKQLIIYTLLSSENLVFEEF</sequence>
<dbReference type="PROSITE" id="PS51257">
    <property type="entry name" value="PROKAR_LIPOPROTEIN"/>
    <property type="match status" value="1"/>
</dbReference>
<dbReference type="OrthoDB" id="307756at2"/>
<dbReference type="InterPro" id="IPR038670">
    <property type="entry name" value="HslJ-like_sf"/>
</dbReference>
<dbReference type="PANTHER" id="PTHR35535">
    <property type="entry name" value="HEAT SHOCK PROTEIN HSLJ"/>
    <property type="match status" value="1"/>
</dbReference>
<evidence type="ECO:0000259" key="2">
    <source>
        <dbReference type="Pfam" id="PF03724"/>
    </source>
</evidence>
<reference evidence="4" key="1">
    <citation type="submission" date="2015-04" db="EMBL/GenBank/DDBJ databases">
        <authorList>
            <person name="Mushtaq Mamoona"/>
        </authorList>
    </citation>
    <scope>NUCLEOTIDE SEQUENCE [LARGE SCALE GENOMIC DNA]</scope>
    <source>
        <strain evidence="4">AN4859/03</strain>
    </source>
</reference>
<keyword evidence="1" id="KW-0732">Signal</keyword>
<protein>
    <submittedName>
        <fullName evidence="3">Heat-shock protein</fullName>
    </submittedName>
</protein>
<evidence type="ECO:0000313" key="3">
    <source>
        <dbReference type="EMBL" id="CRF33733.1"/>
    </source>
</evidence>
<evidence type="ECO:0000313" key="4">
    <source>
        <dbReference type="Proteomes" id="UP000043763"/>
    </source>
</evidence>
<dbReference type="RefSeq" id="WP_048594838.1">
    <property type="nucleotide sequence ID" value="NZ_CVLB01000001.1"/>
</dbReference>
<keyword evidence="4" id="KW-1185">Reference proteome</keyword>
<dbReference type="InterPro" id="IPR005184">
    <property type="entry name" value="DUF306_Meta_HslJ"/>
</dbReference>
<dbReference type="PANTHER" id="PTHR35535:SF2">
    <property type="entry name" value="DUF306 DOMAIN-CONTAINING PROTEIN"/>
    <property type="match status" value="1"/>
</dbReference>
<dbReference type="Proteomes" id="UP000043763">
    <property type="component" value="Unassembled WGS sequence"/>
</dbReference>
<feature type="chain" id="PRO_5005194571" evidence="1">
    <location>
        <begin position="21"/>
        <end position="134"/>
    </location>
</feature>
<gene>
    <name evidence="3" type="ORF">BRSU_1631</name>
</gene>
<dbReference type="EMBL" id="CVLB01000001">
    <property type="protein sequence ID" value="CRF33733.1"/>
    <property type="molecule type" value="Genomic_DNA"/>
</dbReference>
<dbReference type="AlphaFoldDB" id="A0A0G4K7K0"/>
<feature type="signal peptide" evidence="1">
    <location>
        <begin position="1"/>
        <end position="20"/>
    </location>
</feature>
<name>A0A0G4K7K0_9SPIR</name>